<evidence type="ECO:0000256" key="2">
    <source>
        <dbReference type="SAM" id="Phobius"/>
    </source>
</evidence>
<keyword evidence="2" id="KW-0812">Transmembrane</keyword>
<gene>
    <name evidence="3" type="ORF">G8759_32035</name>
</gene>
<evidence type="ECO:0000256" key="1">
    <source>
        <dbReference type="SAM" id="MobiDB-lite"/>
    </source>
</evidence>
<protein>
    <submittedName>
        <fullName evidence="3">Uncharacterized protein</fullName>
    </submittedName>
</protein>
<dbReference type="EMBL" id="CP050063">
    <property type="protein sequence ID" value="QIP16939.1"/>
    <property type="molecule type" value="Genomic_DNA"/>
</dbReference>
<feature type="region of interest" description="Disordered" evidence="1">
    <location>
        <begin position="254"/>
        <end position="295"/>
    </location>
</feature>
<evidence type="ECO:0000313" key="3">
    <source>
        <dbReference type="EMBL" id="QIP16939.1"/>
    </source>
</evidence>
<dbReference type="RefSeq" id="WP_167217309.1">
    <property type="nucleotide sequence ID" value="NZ_CP050063.1"/>
</dbReference>
<sequence length="295" mass="33737">MNQDIVYKSIFFGGIYAVFFLMTYLIGRKVSSSLAIRLAVGCWVGLMVIMLIFGSTSSTLLFIPSFIASLFVFRKKEDSSLQQFFSSNQLYKSTVVPEQVSELLGSHYYSCAEGTLTTQSGEVVQYNWWQGMTSSMVSTGKSHFNTFSHYLAISFGPNVVSEEFRRIARAKMDTSGFTFRQKFKRFFVLDTETPIRIEETQDGSFVIIWQTYHDALHFAYYLNWLKTNRLTRAEVKPVEEQVVSLEKVDSVRPAERDVSSPLTTESTDHPVLHSSRPQHEQALGQPPKLQTRSRY</sequence>
<keyword evidence="4" id="KW-1185">Reference proteome</keyword>
<keyword evidence="2" id="KW-0472">Membrane</keyword>
<organism evidence="3 4">
    <name type="scientific">Spirosoma aureum</name>
    <dbReference type="NCBI Taxonomy" id="2692134"/>
    <lineage>
        <taxon>Bacteria</taxon>
        <taxon>Pseudomonadati</taxon>
        <taxon>Bacteroidota</taxon>
        <taxon>Cytophagia</taxon>
        <taxon>Cytophagales</taxon>
        <taxon>Cytophagaceae</taxon>
        <taxon>Spirosoma</taxon>
    </lineage>
</organism>
<reference evidence="3 4" key="1">
    <citation type="submission" date="2020-03" db="EMBL/GenBank/DDBJ databases">
        <authorList>
            <person name="Kim M.K."/>
        </authorList>
    </citation>
    <scope>NUCLEOTIDE SEQUENCE [LARGE SCALE GENOMIC DNA]</scope>
    <source>
        <strain evidence="3 4">BT328</strain>
    </source>
</reference>
<keyword evidence="2" id="KW-1133">Transmembrane helix</keyword>
<feature type="transmembrane region" description="Helical" evidence="2">
    <location>
        <begin position="6"/>
        <end position="27"/>
    </location>
</feature>
<dbReference type="Proteomes" id="UP000501802">
    <property type="component" value="Chromosome"/>
</dbReference>
<dbReference type="KEGG" id="spib:G8759_32035"/>
<dbReference type="AlphaFoldDB" id="A0A6G9AX75"/>
<feature type="transmembrane region" description="Helical" evidence="2">
    <location>
        <begin position="34"/>
        <end position="53"/>
    </location>
</feature>
<evidence type="ECO:0000313" key="4">
    <source>
        <dbReference type="Proteomes" id="UP000501802"/>
    </source>
</evidence>
<proteinExistence type="predicted"/>
<name>A0A6G9AX75_9BACT</name>
<accession>A0A6G9AX75</accession>